<dbReference type="SUPFAM" id="SSF52151">
    <property type="entry name" value="FabD/lysophospholipase-like"/>
    <property type="match status" value="1"/>
</dbReference>
<dbReference type="Proteomes" id="UP000323300">
    <property type="component" value="Unassembled WGS sequence"/>
</dbReference>
<dbReference type="Pfam" id="PF01734">
    <property type="entry name" value="Patatin"/>
    <property type="match status" value="1"/>
</dbReference>
<evidence type="ECO:0000256" key="2">
    <source>
        <dbReference type="PROSITE-ProRule" id="PRU01161"/>
    </source>
</evidence>
<evidence type="ECO:0000313" key="5">
    <source>
        <dbReference type="EMBL" id="SFL15948.1"/>
    </source>
</evidence>
<name>A0A1I4FDH3_9HYPH</name>
<sequence length="405" mass="44005">MRLLKVLVRVGLAGLVAIVAWILAWQWLVVGRLEAPADDVWVVANFSDRPHNAGEADKAAIAGYGEIRIHRDARPHEAPRNVRDWAPATRPNGLDFLMISGGGSGGAFSVGVLSAWSAAKTRPSFDVVTGVSTGALIAPFAFLGSAYDDTLVHLFTSGIAEDLVATRGPVGLFGSSFLGSAPMRRMVERFITAAVQRQVAAEHRKGRRLFVLTTNLDTQRAVVWNMGAIANSGQPDALKLFQDVLIASASIPGVYPAVMIEAESGGRHFEEMHSDGGSSSQVLMLPHSILTSANRLVPNERQSVNFYVIVNNALMPEFATTQNKTLSVIARAYLILLKSQTQSELTTLYNYARLTGARFHLAAIDVQVPYSLLDPFNASYMRTLYDLGYAEVIAGNAWKEHPVFR</sequence>
<accession>A0A1I4FDH3</accession>
<evidence type="ECO:0000256" key="1">
    <source>
        <dbReference type="ARBA" id="ARBA00023098"/>
    </source>
</evidence>
<dbReference type="PROSITE" id="PS51635">
    <property type="entry name" value="PNPLA"/>
    <property type="match status" value="1"/>
</dbReference>
<dbReference type="InterPro" id="IPR002641">
    <property type="entry name" value="PNPLA_dom"/>
</dbReference>
<feature type="domain" description="PNPLA" evidence="4">
    <location>
        <begin position="97"/>
        <end position="291"/>
    </location>
</feature>
<evidence type="ECO:0000313" key="6">
    <source>
        <dbReference type="Proteomes" id="UP000323300"/>
    </source>
</evidence>
<feature type="short sequence motif" description="GXGXXG" evidence="2">
    <location>
        <begin position="101"/>
        <end position="106"/>
    </location>
</feature>
<protein>
    <submittedName>
        <fullName evidence="5">Patatin-like phospholipase</fullName>
    </submittedName>
</protein>
<reference evidence="5 6" key="1">
    <citation type="submission" date="2016-10" db="EMBL/GenBank/DDBJ databases">
        <authorList>
            <person name="Varghese N."/>
            <person name="Submissions S."/>
        </authorList>
    </citation>
    <scope>NUCLEOTIDE SEQUENCE [LARGE SCALE GENOMIC DNA]</scope>
    <source>
        <strain evidence="5 6">DSM 21822</strain>
    </source>
</reference>
<keyword evidence="2" id="KW-0378">Hydrolase</keyword>
<dbReference type="GO" id="GO:0016042">
    <property type="term" value="P:lipid catabolic process"/>
    <property type="evidence" value="ECO:0007669"/>
    <property type="project" value="UniProtKB-UniRule"/>
</dbReference>
<feature type="short sequence motif" description="GXSXG" evidence="2">
    <location>
        <begin position="130"/>
        <end position="134"/>
    </location>
</feature>
<evidence type="ECO:0000259" key="4">
    <source>
        <dbReference type="PROSITE" id="PS51635"/>
    </source>
</evidence>
<dbReference type="GO" id="GO:0016787">
    <property type="term" value="F:hydrolase activity"/>
    <property type="evidence" value="ECO:0007669"/>
    <property type="project" value="UniProtKB-UniRule"/>
</dbReference>
<evidence type="ECO:0000256" key="3">
    <source>
        <dbReference type="SAM" id="Phobius"/>
    </source>
</evidence>
<feature type="short sequence motif" description="DGA/G" evidence="2">
    <location>
        <begin position="275"/>
        <end position="277"/>
    </location>
</feature>
<keyword evidence="6" id="KW-1185">Reference proteome</keyword>
<keyword evidence="3" id="KW-0472">Membrane</keyword>
<organism evidence="5 6">
    <name type="scientific">Neomesorhizobium albiziae</name>
    <dbReference type="NCBI Taxonomy" id="335020"/>
    <lineage>
        <taxon>Bacteria</taxon>
        <taxon>Pseudomonadati</taxon>
        <taxon>Pseudomonadota</taxon>
        <taxon>Alphaproteobacteria</taxon>
        <taxon>Hyphomicrobiales</taxon>
        <taxon>Phyllobacteriaceae</taxon>
        <taxon>Neomesorhizobium</taxon>
    </lineage>
</organism>
<feature type="active site" description="Nucleophile" evidence="2">
    <location>
        <position position="132"/>
    </location>
</feature>
<feature type="transmembrane region" description="Helical" evidence="3">
    <location>
        <begin position="7"/>
        <end position="28"/>
    </location>
</feature>
<gene>
    <name evidence="5" type="ORF">SAMN04488498_1437</name>
</gene>
<proteinExistence type="predicted"/>
<dbReference type="Gene3D" id="3.40.1090.10">
    <property type="entry name" value="Cytosolic phospholipase A2 catalytic domain"/>
    <property type="match status" value="1"/>
</dbReference>
<dbReference type="InterPro" id="IPR016035">
    <property type="entry name" value="Acyl_Trfase/lysoPLipase"/>
</dbReference>
<keyword evidence="3" id="KW-0812">Transmembrane</keyword>
<dbReference type="EMBL" id="FOSL01000043">
    <property type="protein sequence ID" value="SFL15948.1"/>
    <property type="molecule type" value="Genomic_DNA"/>
</dbReference>
<feature type="transmembrane region" description="Helical" evidence="3">
    <location>
        <begin position="96"/>
        <end position="115"/>
    </location>
</feature>
<feature type="transmembrane region" description="Helical" evidence="3">
    <location>
        <begin position="127"/>
        <end position="147"/>
    </location>
</feature>
<feature type="active site" description="Proton acceptor" evidence="2">
    <location>
        <position position="275"/>
    </location>
</feature>
<keyword evidence="3" id="KW-1133">Transmembrane helix</keyword>
<dbReference type="AlphaFoldDB" id="A0A1I4FDH3"/>
<keyword evidence="2" id="KW-0442">Lipid degradation</keyword>
<keyword evidence="1 2" id="KW-0443">Lipid metabolism</keyword>